<keyword evidence="6 7" id="KW-0472">Membrane</keyword>
<comment type="caution">
    <text evidence="9">The sequence shown here is derived from an EMBL/GenBank/DDBJ whole genome shotgun (WGS) entry which is preliminary data.</text>
</comment>
<proteinExistence type="inferred from homology"/>
<evidence type="ECO:0000256" key="4">
    <source>
        <dbReference type="ARBA" id="ARBA00022692"/>
    </source>
</evidence>
<feature type="transmembrane region" description="Helical" evidence="7">
    <location>
        <begin position="55"/>
        <end position="74"/>
    </location>
</feature>
<feature type="domain" description="Cation/H+ exchanger transmembrane" evidence="8">
    <location>
        <begin position="14"/>
        <end position="391"/>
    </location>
</feature>
<feature type="transmembrane region" description="Helical" evidence="7">
    <location>
        <begin position="341"/>
        <end position="362"/>
    </location>
</feature>
<comment type="subcellular location">
    <subcellularLocation>
        <location evidence="1">Membrane</location>
        <topology evidence="1">Multi-pass membrane protein</topology>
    </subcellularLocation>
</comment>
<gene>
    <name evidence="9" type="ORF">DI628_05820</name>
</gene>
<name>A0A6N4QY03_BLAVI</name>
<feature type="transmembrane region" description="Helical" evidence="7">
    <location>
        <begin position="86"/>
        <end position="104"/>
    </location>
</feature>
<dbReference type="GO" id="GO:0015297">
    <property type="term" value="F:antiporter activity"/>
    <property type="evidence" value="ECO:0007669"/>
    <property type="project" value="InterPro"/>
</dbReference>
<dbReference type="Gene3D" id="3.40.50.720">
    <property type="entry name" value="NAD(P)-binding Rossmann-like Domain"/>
    <property type="match status" value="1"/>
</dbReference>
<evidence type="ECO:0000256" key="1">
    <source>
        <dbReference type="ARBA" id="ARBA00004141"/>
    </source>
</evidence>
<dbReference type="AlphaFoldDB" id="A0A6N4QY03"/>
<dbReference type="InterPro" id="IPR006153">
    <property type="entry name" value="Cation/H_exchanger_TM"/>
</dbReference>
<feature type="transmembrane region" description="Helical" evidence="7">
    <location>
        <begin position="190"/>
        <end position="212"/>
    </location>
</feature>
<keyword evidence="4 7" id="KW-0812">Transmembrane</keyword>
<feature type="transmembrane region" description="Helical" evidence="7">
    <location>
        <begin position="110"/>
        <end position="135"/>
    </location>
</feature>
<feature type="transmembrane region" description="Helical" evidence="7">
    <location>
        <begin position="374"/>
        <end position="393"/>
    </location>
</feature>
<dbReference type="Pfam" id="PF00999">
    <property type="entry name" value="Na_H_Exchanger"/>
    <property type="match status" value="1"/>
</dbReference>
<evidence type="ECO:0000256" key="3">
    <source>
        <dbReference type="ARBA" id="ARBA00022448"/>
    </source>
</evidence>
<keyword evidence="5 7" id="KW-1133">Transmembrane helix</keyword>
<dbReference type="InterPro" id="IPR038770">
    <property type="entry name" value="Na+/solute_symporter_sf"/>
</dbReference>
<feature type="transmembrane region" description="Helical" evidence="7">
    <location>
        <begin position="286"/>
        <end position="305"/>
    </location>
</feature>
<dbReference type="PANTHER" id="PTHR42751">
    <property type="entry name" value="SODIUM/HYDROGEN EXCHANGER FAMILY/TRKA DOMAIN PROTEIN"/>
    <property type="match status" value="1"/>
</dbReference>
<comment type="similarity">
    <text evidence="2">Belongs to the monovalent cation:proton antiporter 2 (CPA2) transporter (TC 2.A.37) family.</text>
</comment>
<keyword evidence="3" id="KW-0813">Transport</keyword>
<sequence>MSTPLISTIVLGLVLAFVFGTVAHRLKLSPIVGYLAAGILLGPFTPGFVADQHMAIELAELGVILLMFGVGLHFSWSDLTAVRPIALPGAVAQIALATLMGMALADYMGWSAGAGLVFGLALSVASTVVLIRALAENNITETEQGRIAVGWLIVEDLVMVVALLMLPLLAPALKDSTLSFTMPSLAEPGPIVTALAAMTLKLAAFAGILYYIGRRVLPLTLHYIARTGSRELFRLGVLAIALGVAYGAAKGFGVSFALGAFFAGMLLAGSTLGHRAAEETLPLRDAFAVLFFVAAGMMFDPKILVSHPLETLATFLIIVFGKSVAAFAIMRAAGADNGKSLTISASLAQIGEFSFILATLGLSLQLLPQQAHSLIVAGAILSIMINPILFSLIGKVSSWADMFEGTPCMERPPLPDVPEGEPLSRHAVVIGYENPSISVIRALISHGIPVYVLEGREVNLHIMASQMHHAIQEGFIRYGAESGANFTDAAALVLSTPFHQRAEALAARALHDNPDLMLIGYASTPEHEYWLHAQNARLIIQPETDQTSAAAQIADTIIDDGFIQAKNQTEHVNRAAVIKPKSK</sequence>
<evidence type="ECO:0000256" key="2">
    <source>
        <dbReference type="ARBA" id="ARBA00005551"/>
    </source>
</evidence>
<dbReference type="Proteomes" id="UP000320948">
    <property type="component" value="Unassembled WGS sequence"/>
</dbReference>
<feature type="transmembrane region" description="Helical" evidence="7">
    <location>
        <begin position="6"/>
        <end position="24"/>
    </location>
</feature>
<dbReference type="PANTHER" id="PTHR42751:SF1">
    <property type="entry name" value="CATION_PROTON ANTIPORTER YBAL-RELATED"/>
    <property type="match status" value="1"/>
</dbReference>
<evidence type="ECO:0000256" key="5">
    <source>
        <dbReference type="ARBA" id="ARBA00022989"/>
    </source>
</evidence>
<evidence type="ECO:0000313" key="9">
    <source>
        <dbReference type="EMBL" id="TKW60428.1"/>
    </source>
</evidence>
<evidence type="ECO:0000313" key="10">
    <source>
        <dbReference type="Proteomes" id="UP000320948"/>
    </source>
</evidence>
<feature type="transmembrane region" description="Helical" evidence="7">
    <location>
        <begin position="311"/>
        <end position="329"/>
    </location>
</feature>
<dbReference type="Gene3D" id="1.20.1530.20">
    <property type="match status" value="1"/>
</dbReference>
<dbReference type="SUPFAM" id="SSF51735">
    <property type="entry name" value="NAD(P)-binding Rossmann-fold domains"/>
    <property type="match status" value="1"/>
</dbReference>
<evidence type="ECO:0000256" key="7">
    <source>
        <dbReference type="SAM" id="Phobius"/>
    </source>
</evidence>
<protein>
    <recommendedName>
        <fullName evidence="8">Cation/H+ exchanger transmembrane domain-containing protein</fullName>
    </recommendedName>
</protein>
<organism evidence="9 10">
    <name type="scientific">Blastochloris viridis</name>
    <name type="common">Rhodopseudomonas viridis</name>
    <dbReference type="NCBI Taxonomy" id="1079"/>
    <lineage>
        <taxon>Bacteria</taxon>
        <taxon>Pseudomonadati</taxon>
        <taxon>Pseudomonadota</taxon>
        <taxon>Alphaproteobacteria</taxon>
        <taxon>Hyphomicrobiales</taxon>
        <taxon>Blastochloridaceae</taxon>
        <taxon>Blastochloris</taxon>
    </lineage>
</organism>
<evidence type="ECO:0000259" key="8">
    <source>
        <dbReference type="Pfam" id="PF00999"/>
    </source>
</evidence>
<reference evidence="9 10" key="1">
    <citation type="journal article" date="2017" name="Nat. Commun.">
        <title>In situ click chemistry generation of cyclooxygenase-2 inhibitors.</title>
        <authorList>
            <person name="Bhardwaj A."/>
            <person name="Kaur J."/>
            <person name="Wuest M."/>
            <person name="Wuest F."/>
        </authorList>
    </citation>
    <scope>NUCLEOTIDE SEQUENCE [LARGE SCALE GENOMIC DNA]</scope>
    <source>
        <strain evidence="9">S2_018_000_R2_106</strain>
    </source>
</reference>
<feature type="transmembrane region" description="Helical" evidence="7">
    <location>
        <begin position="147"/>
        <end position="170"/>
    </location>
</feature>
<dbReference type="GO" id="GO:1902600">
    <property type="term" value="P:proton transmembrane transport"/>
    <property type="evidence" value="ECO:0007669"/>
    <property type="project" value="InterPro"/>
</dbReference>
<dbReference type="InterPro" id="IPR036291">
    <property type="entry name" value="NAD(P)-bd_dom_sf"/>
</dbReference>
<accession>A0A6N4QY03</accession>
<dbReference type="GO" id="GO:0016020">
    <property type="term" value="C:membrane"/>
    <property type="evidence" value="ECO:0007669"/>
    <property type="project" value="UniProtKB-SubCell"/>
</dbReference>
<feature type="transmembrane region" description="Helical" evidence="7">
    <location>
        <begin position="232"/>
        <end position="249"/>
    </location>
</feature>
<feature type="transmembrane region" description="Helical" evidence="7">
    <location>
        <begin position="255"/>
        <end position="274"/>
    </location>
</feature>
<evidence type="ECO:0000256" key="6">
    <source>
        <dbReference type="ARBA" id="ARBA00023136"/>
    </source>
</evidence>
<dbReference type="EMBL" id="VAFM01000002">
    <property type="protein sequence ID" value="TKW60428.1"/>
    <property type="molecule type" value="Genomic_DNA"/>
</dbReference>
<feature type="transmembrane region" description="Helical" evidence="7">
    <location>
        <begin position="31"/>
        <end position="49"/>
    </location>
</feature>